<organism evidence="1 2">
    <name type="scientific">Dreissena polymorpha</name>
    <name type="common">Zebra mussel</name>
    <name type="synonym">Mytilus polymorpha</name>
    <dbReference type="NCBI Taxonomy" id="45954"/>
    <lineage>
        <taxon>Eukaryota</taxon>
        <taxon>Metazoa</taxon>
        <taxon>Spiralia</taxon>
        <taxon>Lophotrochozoa</taxon>
        <taxon>Mollusca</taxon>
        <taxon>Bivalvia</taxon>
        <taxon>Autobranchia</taxon>
        <taxon>Heteroconchia</taxon>
        <taxon>Euheterodonta</taxon>
        <taxon>Imparidentia</taxon>
        <taxon>Neoheterodontei</taxon>
        <taxon>Myida</taxon>
        <taxon>Dreissenoidea</taxon>
        <taxon>Dreissenidae</taxon>
        <taxon>Dreissena</taxon>
    </lineage>
</organism>
<evidence type="ECO:0000313" key="1">
    <source>
        <dbReference type="EMBL" id="KAH3849689.1"/>
    </source>
</evidence>
<dbReference type="Proteomes" id="UP000828390">
    <property type="component" value="Unassembled WGS sequence"/>
</dbReference>
<comment type="caution">
    <text evidence="1">The sequence shown here is derived from an EMBL/GenBank/DDBJ whole genome shotgun (WGS) entry which is preliminary data.</text>
</comment>
<reference evidence="1" key="1">
    <citation type="journal article" date="2019" name="bioRxiv">
        <title>The Genome of the Zebra Mussel, Dreissena polymorpha: A Resource for Invasive Species Research.</title>
        <authorList>
            <person name="McCartney M.A."/>
            <person name="Auch B."/>
            <person name="Kono T."/>
            <person name="Mallez S."/>
            <person name="Zhang Y."/>
            <person name="Obille A."/>
            <person name="Becker A."/>
            <person name="Abrahante J.E."/>
            <person name="Garbe J."/>
            <person name="Badalamenti J.P."/>
            <person name="Herman A."/>
            <person name="Mangelson H."/>
            <person name="Liachko I."/>
            <person name="Sullivan S."/>
            <person name="Sone E.D."/>
            <person name="Koren S."/>
            <person name="Silverstein K.A.T."/>
            <person name="Beckman K.B."/>
            <person name="Gohl D.M."/>
        </authorList>
    </citation>
    <scope>NUCLEOTIDE SEQUENCE</scope>
    <source>
        <strain evidence="1">Duluth1</strain>
        <tissue evidence="1">Whole animal</tissue>
    </source>
</reference>
<protein>
    <submittedName>
        <fullName evidence="1">Uncharacterized protein</fullName>
    </submittedName>
</protein>
<keyword evidence="2" id="KW-1185">Reference proteome</keyword>
<name>A0A9D4QZU1_DREPO</name>
<accession>A0A9D4QZU1</accession>
<dbReference type="EMBL" id="JAIWYP010000003">
    <property type="protein sequence ID" value="KAH3849689.1"/>
    <property type="molecule type" value="Genomic_DNA"/>
</dbReference>
<gene>
    <name evidence="1" type="ORF">DPMN_092092</name>
</gene>
<proteinExistence type="predicted"/>
<sequence>MDGDLHTAEVKVVKEQWRVVVQPLGGAEVQVQCPLTHTLHLALYGLRPGTMGALNIQNVGSLL</sequence>
<evidence type="ECO:0000313" key="2">
    <source>
        <dbReference type="Proteomes" id="UP000828390"/>
    </source>
</evidence>
<dbReference type="AlphaFoldDB" id="A0A9D4QZU1"/>
<reference evidence="1" key="2">
    <citation type="submission" date="2020-11" db="EMBL/GenBank/DDBJ databases">
        <authorList>
            <person name="McCartney M.A."/>
            <person name="Auch B."/>
            <person name="Kono T."/>
            <person name="Mallez S."/>
            <person name="Becker A."/>
            <person name="Gohl D.M."/>
            <person name="Silverstein K.A.T."/>
            <person name="Koren S."/>
            <person name="Bechman K.B."/>
            <person name="Herman A."/>
            <person name="Abrahante J.E."/>
            <person name="Garbe J."/>
        </authorList>
    </citation>
    <scope>NUCLEOTIDE SEQUENCE</scope>
    <source>
        <strain evidence="1">Duluth1</strain>
        <tissue evidence="1">Whole animal</tissue>
    </source>
</reference>